<keyword evidence="3" id="KW-1185">Reference proteome</keyword>
<evidence type="ECO:0000256" key="1">
    <source>
        <dbReference type="SAM" id="MobiDB-lite"/>
    </source>
</evidence>
<accession>A0A4C2A5K0</accession>
<gene>
    <name evidence="2" type="ORF">EVAR_50232_1</name>
</gene>
<feature type="compositionally biased region" description="Polar residues" evidence="1">
    <location>
        <begin position="106"/>
        <end position="119"/>
    </location>
</feature>
<reference evidence="2 3" key="1">
    <citation type="journal article" date="2019" name="Commun. Biol.">
        <title>The bagworm genome reveals a unique fibroin gene that provides high tensile strength.</title>
        <authorList>
            <person name="Kono N."/>
            <person name="Nakamura H."/>
            <person name="Ohtoshi R."/>
            <person name="Tomita M."/>
            <person name="Numata K."/>
            <person name="Arakawa K."/>
        </authorList>
    </citation>
    <scope>NUCLEOTIDE SEQUENCE [LARGE SCALE GENOMIC DNA]</scope>
</reference>
<comment type="caution">
    <text evidence="2">The sequence shown here is derived from an EMBL/GenBank/DDBJ whole genome shotgun (WGS) entry which is preliminary data.</text>
</comment>
<feature type="compositionally biased region" description="Basic and acidic residues" evidence="1">
    <location>
        <begin position="96"/>
        <end position="105"/>
    </location>
</feature>
<protein>
    <submittedName>
        <fullName evidence="2">Uncharacterized protein</fullName>
    </submittedName>
</protein>
<dbReference type="EMBL" id="BGZK01002633">
    <property type="protein sequence ID" value="GBP95460.1"/>
    <property type="molecule type" value="Genomic_DNA"/>
</dbReference>
<feature type="region of interest" description="Disordered" evidence="1">
    <location>
        <begin position="96"/>
        <end position="128"/>
    </location>
</feature>
<evidence type="ECO:0000313" key="2">
    <source>
        <dbReference type="EMBL" id="GBP95460.1"/>
    </source>
</evidence>
<proteinExistence type="predicted"/>
<organism evidence="2 3">
    <name type="scientific">Eumeta variegata</name>
    <name type="common">Bagworm moth</name>
    <name type="synonym">Eumeta japonica</name>
    <dbReference type="NCBI Taxonomy" id="151549"/>
    <lineage>
        <taxon>Eukaryota</taxon>
        <taxon>Metazoa</taxon>
        <taxon>Ecdysozoa</taxon>
        <taxon>Arthropoda</taxon>
        <taxon>Hexapoda</taxon>
        <taxon>Insecta</taxon>
        <taxon>Pterygota</taxon>
        <taxon>Neoptera</taxon>
        <taxon>Endopterygota</taxon>
        <taxon>Lepidoptera</taxon>
        <taxon>Glossata</taxon>
        <taxon>Ditrysia</taxon>
        <taxon>Tineoidea</taxon>
        <taxon>Psychidae</taxon>
        <taxon>Oiketicinae</taxon>
        <taxon>Eumeta</taxon>
    </lineage>
</organism>
<dbReference type="AlphaFoldDB" id="A0A4C2A5K0"/>
<dbReference type="Proteomes" id="UP000299102">
    <property type="component" value="Unassembled WGS sequence"/>
</dbReference>
<evidence type="ECO:0000313" key="3">
    <source>
        <dbReference type="Proteomes" id="UP000299102"/>
    </source>
</evidence>
<sequence>MPVRVLVVSSLLHSSRQLAGEKEAIRDVAISDPAHECCHGKSFALTINCTVILSHSKRIEGPFSSCDDRTPLRSHAQSLGPECSIRYGSTRKRFRKSDTFVERTSRQALASSDKPTSPSYKPGRCDDA</sequence>
<name>A0A4C2A5K0_EUMVA</name>